<keyword evidence="4 6" id="KW-0560">Oxidoreductase</keyword>
<dbReference type="OrthoDB" id="59470at2759"/>
<evidence type="ECO:0000256" key="4">
    <source>
        <dbReference type="ARBA" id="ARBA00023002"/>
    </source>
</evidence>
<dbReference type="Pfam" id="PF04777">
    <property type="entry name" value="Evr1_Alr"/>
    <property type="match status" value="1"/>
</dbReference>
<keyword evidence="6" id="KW-0812">Transmembrane</keyword>
<keyword evidence="3 6" id="KW-0274">FAD</keyword>
<keyword evidence="5" id="KW-1015">Disulfide bond</keyword>
<comment type="catalytic activity">
    <reaction evidence="6">
        <text>2 R'C(R)SH + O2 = R'C(R)S-S(R)CR' + H2O2</text>
        <dbReference type="Rhea" id="RHEA:17357"/>
        <dbReference type="ChEBI" id="CHEBI:15379"/>
        <dbReference type="ChEBI" id="CHEBI:16240"/>
        <dbReference type="ChEBI" id="CHEBI:16520"/>
        <dbReference type="ChEBI" id="CHEBI:17412"/>
        <dbReference type="EC" id="1.8.3.2"/>
    </reaction>
</comment>
<dbReference type="PANTHER" id="PTHR12645:SF1">
    <property type="entry name" value="FAD-LINKED SULFHYDRYL OXIDASE ERV2"/>
    <property type="match status" value="1"/>
</dbReference>
<reference evidence="8 9" key="1">
    <citation type="submission" date="2020-11" db="EMBL/GenBank/DDBJ databases">
        <title>Kefir isolates.</title>
        <authorList>
            <person name="Marcisauskas S."/>
            <person name="Kim Y."/>
            <person name="Blasche S."/>
        </authorList>
    </citation>
    <scope>NUCLEOTIDE SEQUENCE [LARGE SCALE GENOMIC DNA]</scope>
    <source>
        <strain evidence="8 9">OG2</strain>
    </source>
</reference>
<sequence length="213" mass="24847">MSTSTESKLFNKKPIIIRIFVIICLIIIWILLSSDELDGSIPHSKIFFQSLNLDGYFNTGSEKNDMVETVPSIHINNGPRYMELGRSTWKTFHIMMERFPDINMNKNDDLKKRDKLINWITIMGETYPCNTNQENIFIESIKKYPLPINLNKVINIEWGCHIHNLVNDKLGKGRYNCSILIEEMQQNSKDFNDNIEFESLDKVTLNKEDKQLG</sequence>
<evidence type="ECO:0000256" key="1">
    <source>
        <dbReference type="ARBA" id="ARBA00001974"/>
    </source>
</evidence>
<dbReference type="GO" id="GO:0005739">
    <property type="term" value="C:mitochondrion"/>
    <property type="evidence" value="ECO:0007669"/>
    <property type="project" value="TreeGrafter"/>
</dbReference>
<organism evidence="8 9">
    <name type="scientific">Maudiozyma exigua</name>
    <name type="common">Yeast</name>
    <name type="synonym">Kazachstania exigua</name>
    <dbReference type="NCBI Taxonomy" id="34358"/>
    <lineage>
        <taxon>Eukaryota</taxon>
        <taxon>Fungi</taxon>
        <taxon>Dikarya</taxon>
        <taxon>Ascomycota</taxon>
        <taxon>Saccharomycotina</taxon>
        <taxon>Saccharomycetes</taxon>
        <taxon>Saccharomycetales</taxon>
        <taxon>Saccharomycetaceae</taxon>
        <taxon>Maudiozyma</taxon>
    </lineage>
</organism>
<comment type="cofactor">
    <cofactor evidence="1 6">
        <name>FAD</name>
        <dbReference type="ChEBI" id="CHEBI:57692"/>
    </cofactor>
</comment>
<protein>
    <recommendedName>
        <fullName evidence="6">Sulfhydryl oxidase</fullName>
        <ecNumber evidence="6">1.8.3.2</ecNumber>
    </recommendedName>
</protein>
<feature type="domain" description="ERV/ALR sulfhydryl oxidase" evidence="7">
    <location>
        <begin position="77"/>
        <end position="184"/>
    </location>
</feature>
<dbReference type="Gene3D" id="1.20.120.310">
    <property type="entry name" value="ERV/ALR sulfhydryl oxidase domain"/>
    <property type="match status" value="1"/>
</dbReference>
<evidence type="ECO:0000256" key="2">
    <source>
        <dbReference type="ARBA" id="ARBA00022630"/>
    </source>
</evidence>
<evidence type="ECO:0000256" key="3">
    <source>
        <dbReference type="ARBA" id="ARBA00022827"/>
    </source>
</evidence>
<evidence type="ECO:0000256" key="5">
    <source>
        <dbReference type="ARBA" id="ARBA00023157"/>
    </source>
</evidence>
<dbReference type="GO" id="GO:0016971">
    <property type="term" value="F:flavin-dependent sulfhydryl oxidase activity"/>
    <property type="evidence" value="ECO:0007669"/>
    <property type="project" value="InterPro"/>
</dbReference>
<feature type="transmembrane region" description="Helical" evidence="6">
    <location>
        <begin position="15"/>
        <end position="32"/>
    </location>
</feature>
<keyword evidence="6" id="KW-0472">Membrane</keyword>
<accession>A0A9P6VXL9</accession>
<dbReference type="InterPro" id="IPR036774">
    <property type="entry name" value="ERV/ALR_sulphydryl_oxid_sf"/>
</dbReference>
<keyword evidence="9" id="KW-1185">Reference proteome</keyword>
<evidence type="ECO:0000313" key="8">
    <source>
        <dbReference type="EMBL" id="KAG0656542.1"/>
    </source>
</evidence>
<dbReference type="EMBL" id="PUHR01000256">
    <property type="protein sequence ID" value="KAG0656542.1"/>
    <property type="molecule type" value="Genomic_DNA"/>
</dbReference>
<dbReference type="EC" id="1.8.3.2" evidence="6"/>
<evidence type="ECO:0000259" key="7">
    <source>
        <dbReference type="PROSITE" id="PS51324"/>
    </source>
</evidence>
<dbReference type="SUPFAM" id="SSF69000">
    <property type="entry name" value="FAD-dependent thiol oxidase"/>
    <property type="match status" value="1"/>
</dbReference>
<name>A0A9P6VXL9_MAUEX</name>
<proteinExistence type="predicted"/>
<dbReference type="Proteomes" id="UP000750334">
    <property type="component" value="Unassembled WGS sequence"/>
</dbReference>
<dbReference type="AlphaFoldDB" id="A0A9P6VXL9"/>
<dbReference type="PROSITE" id="PS51324">
    <property type="entry name" value="ERV_ALR"/>
    <property type="match status" value="1"/>
</dbReference>
<dbReference type="InterPro" id="IPR039799">
    <property type="entry name" value="ALR/ERV"/>
</dbReference>
<keyword evidence="6" id="KW-1133">Transmembrane helix</keyword>
<comment type="caution">
    <text evidence="8">The sequence shown here is derived from an EMBL/GenBank/DDBJ whole genome shotgun (WGS) entry which is preliminary data.</text>
</comment>
<dbReference type="PANTHER" id="PTHR12645">
    <property type="entry name" value="ALR/ERV"/>
    <property type="match status" value="1"/>
</dbReference>
<gene>
    <name evidence="8" type="ORF">C6P45_002654</name>
</gene>
<evidence type="ECO:0000313" key="9">
    <source>
        <dbReference type="Proteomes" id="UP000750334"/>
    </source>
</evidence>
<dbReference type="GO" id="GO:0050660">
    <property type="term" value="F:flavin adenine dinucleotide binding"/>
    <property type="evidence" value="ECO:0007669"/>
    <property type="project" value="TreeGrafter"/>
</dbReference>
<dbReference type="InterPro" id="IPR017905">
    <property type="entry name" value="ERV/ALR_sulphydryl_oxidase"/>
</dbReference>
<keyword evidence="2 6" id="KW-0285">Flavoprotein</keyword>
<evidence type="ECO:0000256" key="6">
    <source>
        <dbReference type="RuleBase" id="RU371123"/>
    </source>
</evidence>